<dbReference type="OrthoDB" id="5657095at2"/>
<dbReference type="RefSeq" id="WP_147206263.1">
    <property type="nucleotide sequence ID" value="NZ_BJYT01000041.1"/>
</dbReference>
<dbReference type="PROSITE" id="PS50088">
    <property type="entry name" value="ANK_REPEAT"/>
    <property type="match status" value="1"/>
</dbReference>
<dbReference type="Proteomes" id="UP000321513">
    <property type="component" value="Unassembled WGS sequence"/>
</dbReference>
<name>A0A512BJK0_9BACT</name>
<dbReference type="SUPFAM" id="SSF48403">
    <property type="entry name" value="Ankyrin repeat"/>
    <property type="match status" value="1"/>
</dbReference>
<evidence type="ECO:0000256" key="3">
    <source>
        <dbReference type="PROSITE-ProRule" id="PRU00023"/>
    </source>
</evidence>
<dbReference type="Pfam" id="PF00023">
    <property type="entry name" value="Ank"/>
    <property type="match status" value="1"/>
</dbReference>
<dbReference type="EMBL" id="BJYT01000041">
    <property type="protein sequence ID" value="GEO12134.1"/>
    <property type="molecule type" value="Genomic_DNA"/>
</dbReference>
<evidence type="ECO:0000256" key="1">
    <source>
        <dbReference type="ARBA" id="ARBA00022737"/>
    </source>
</evidence>
<keyword evidence="5" id="KW-1185">Reference proteome</keyword>
<dbReference type="AlphaFoldDB" id="A0A512BJK0"/>
<dbReference type="SMART" id="SM00248">
    <property type="entry name" value="ANK"/>
    <property type="match status" value="3"/>
</dbReference>
<feature type="repeat" description="ANK" evidence="3">
    <location>
        <begin position="57"/>
        <end position="82"/>
    </location>
</feature>
<dbReference type="InterPro" id="IPR002110">
    <property type="entry name" value="Ankyrin_rpt"/>
</dbReference>
<keyword evidence="2 3" id="KW-0040">ANK repeat</keyword>
<sequence length="270" mass="30655">MVQPNELKLNLPMALSNGILSTTTSVWEILVASKNGEVDTVKKMVEKCLELIYAQYNYTPPIHFAVREGHIELVKFLLARGAYAPQYKIYPFQDTLQVVAEDRGYNEIAALLNEYTANSSLHKFTGDNGEIFYDRTELQREFEKSVYDEDLAKTEQILKQHPEFAKDESYFWGEGILTFAAKANNRAMVDLLISFSAKVPDILKWTQFYYFAHDEAAAFMMEKGMNPNTDMAQKGNILKAQLLIKYGAELNTLDEEYGSTPLGMAARIKG</sequence>
<dbReference type="PANTHER" id="PTHR24198">
    <property type="entry name" value="ANKYRIN REPEAT AND PROTEIN KINASE DOMAIN-CONTAINING PROTEIN"/>
    <property type="match status" value="1"/>
</dbReference>
<gene>
    <name evidence="4" type="ORF">SAE01_46300</name>
</gene>
<proteinExistence type="predicted"/>
<accession>A0A512BJK0</accession>
<organism evidence="4 5">
    <name type="scientific">Segetibacter aerophilus</name>
    <dbReference type="NCBI Taxonomy" id="670293"/>
    <lineage>
        <taxon>Bacteria</taxon>
        <taxon>Pseudomonadati</taxon>
        <taxon>Bacteroidota</taxon>
        <taxon>Chitinophagia</taxon>
        <taxon>Chitinophagales</taxon>
        <taxon>Chitinophagaceae</taxon>
        <taxon>Segetibacter</taxon>
    </lineage>
</organism>
<protein>
    <submittedName>
        <fullName evidence="4">Uncharacterized protein</fullName>
    </submittedName>
</protein>
<dbReference type="InterPro" id="IPR036770">
    <property type="entry name" value="Ankyrin_rpt-contain_sf"/>
</dbReference>
<evidence type="ECO:0000313" key="4">
    <source>
        <dbReference type="EMBL" id="GEO12134.1"/>
    </source>
</evidence>
<dbReference type="PROSITE" id="PS50297">
    <property type="entry name" value="ANK_REP_REGION"/>
    <property type="match status" value="1"/>
</dbReference>
<keyword evidence="1" id="KW-0677">Repeat</keyword>
<dbReference type="PANTHER" id="PTHR24198:SF165">
    <property type="entry name" value="ANKYRIN REPEAT-CONTAINING PROTEIN-RELATED"/>
    <property type="match status" value="1"/>
</dbReference>
<comment type="caution">
    <text evidence="4">The sequence shown here is derived from an EMBL/GenBank/DDBJ whole genome shotgun (WGS) entry which is preliminary data.</text>
</comment>
<evidence type="ECO:0000256" key="2">
    <source>
        <dbReference type="ARBA" id="ARBA00023043"/>
    </source>
</evidence>
<dbReference type="Gene3D" id="1.25.40.20">
    <property type="entry name" value="Ankyrin repeat-containing domain"/>
    <property type="match status" value="2"/>
</dbReference>
<reference evidence="4 5" key="1">
    <citation type="submission" date="2019-07" db="EMBL/GenBank/DDBJ databases">
        <title>Whole genome shotgun sequence of Segetibacter aerophilus NBRC 106135.</title>
        <authorList>
            <person name="Hosoyama A."/>
            <person name="Uohara A."/>
            <person name="Ohji S."/>
            <person name="Ichikawa N."/>
        </authorList>
    </citation>
    <scope>NUCLEOTIDE SEQUENCE [LARGE SCALE GENOMIC DNA]</scope>
    <source>
        <strain evidence="4 5">NBRC 106135</strain>
    </source>
</reference>
<evidence type="ECO:0000313" key="5">
    <source>
        <dbReference type="Proteomes" id="UP000321513"/>
    </source>
</evidence>